<organism evidence="1">
    <name type="scientific">marine sediment metagenome</name>
    <dbReference type="NCBI Taxonomy" id="412755"/>
    <lineage>
        <taxon>unclassified sequences</taxon>
        <taxon>metagenomes</taxon>
        <taxon>ecological metagenomes</taxon>
    </lineage>
</organism>
<dbReference type="EMBL" id="BARS01059007">
    <property type="protein sequence ID" value="GAG42409.1"/>
    <property type="molecule type" value="Genomic_DNA"/>
</dbReference>
<dbReference type="AlphaFoldDB" id="X0XGV3"/>
<protein>
    <submittedName>
        <fullName evidence="1">Uncharacterized protein</fullName>
    </submittedName>
</protein>
<proteinExistence type="predicted"/>
<name>X0XGV3_9ZZZZ</name>
<reference evidence="1" key="1">
    <citation type="journal article" date="2014" name="Front. Microbiol.">
        <title>High frequency of phylogenetically diverse reductive dehalogenase-homologous genes in deep subseafloor sedimentary metagenomes.</title>
        <authorList>
            <person name="Kawai M."/>
            <person name="Futagami T."/>
            <person name="Toyoda A."/>
            <person name="Takaki Y."/>
            <person name="Nishi S."/>
            <person name="Hori S."/>
            <person name="Arai W."/>
            <person name="Tsubouchi T."/>
            <person name="Morono Y."/>
            <person name="Uchiyama I."/>
            <person name="Ito T."/>
            <person name="Fujiyama A."/>
            <person name="Inagaki F."/>
            <person name="Takami H."/>
        </authorList>
    </citation>
    <scope>NUCLEOTIDE SEQUENCE</scope>
    <source>
        <strain evidence="1">Expedition CK06-06</strain>
    </source>
</reference>
<accession>X0XGV3</accession>
<sequence length="29" mass="2943">ALADGVSRGVAKGFVSAWLSEMMASVTTT</sequence>
<feature type="non-terminal residue" evidence="1">
    <location>
        <position position="1"/>
    </location>
</feature>
<evidence type="ECO:0000313" key="1">
    <source>
        <dbReference type="EMBL" id="GAG42409.1"/>
    </source>
</evidence>
<gene>
    <name evidence="1" type="ORF">S01H1_85732</name>
</gene>
<comment type="caution">
    <text evidence="1">The sequence shown here is derived from an EMBL/GenBank/DDBJ whole genome shotgun (WGS) entry which is preliminary data.</text>
</comment>